<keyword evidence="3" id="KW-1185">Reference proteome</keyword>
<dbReference type="WormBase" id="SRAE_2000292700">
    <property type="protein sequence ID" value="SRP02241"/>
    <property type="gene ID" value="WBGene00263146"/>
</dbReference>
<dbReference type="EMBL" id="LN609529">
    <property type="protein sequence ID" value="CEF68269.1"/>
    <property type="molecule type" value="Genomic_DNA"/>
</dbReference>
<evidence type="ECO:0000256" key="1">
    <source>
        <dbReference type="SAM" id="Phobius"/>
    </source>
</evidence>
<dbReference type="AlphaFoldDB" id="A0A090MZ40"/>
<proteinExistence type="predicted"/>
<dbReference type="GeneID" id="36380639"/>
<dbReference type="Proteomes" id="UP000035682">
    <property type="component" value="Unplaced"/>
</dbReference>
<name>A0A090MZ40_STRRB</name>
<evidence type="ECO:0000313" key="2">
    <source>
        <dbReference type="EMBL" id="CEF68269.1"/>
    </source>
</evidence>
<keyword evidence="1" id="KW-0472">Membrane</keyword>
<sequence length="85" mass="9312">MSYSIKKYLIVIITILIIINAQFICKHHGDCPEMTGCVVDGFGSYCAHTCTNSGTTNGGCYINEMCKRIVDSEKNEAYVCTSTST</sequence>
<evidence type="ECO:0000313" key="5">
    <source>
        <dbReference type="WormBase" id="SRAE_2000292700"/>
    </source>
</evidence>
<accession>A0A090MZ40</accession>
<evidence type="ECO:0000313" key="3">
    <source>
        <dbReference type="Proteomes" id="UP000035682"/>
    </source>
</evidence>
<organism evidence="2">
    <name type="scientific">Strongyloides ratti</name>
    <name type="common">Parasitic roundworm</name>
    <dbReference type="NCBI Taxonomy" id="34506"/>
    <lineage>
        <taxon>Eukaryota</taxon>
        <taxon>Metazoa</taxon>
        <taxon>Ecdysozoa</taxon>
        <taxon>Nematoda</taxon>
        <taxon>Chromadorea</taxon>
        <taxon>Rhabditida</taxon>
        <taxon>Tylenchina</taxon>
        <taxon>Panagrolaimomorpha</taxon>
        <taxon>Strongyloidoidea</taxon>
        <taxon>Strongyloididae</taxon>
        <taxon>Strongyloides</taxon>
    </lineage>
</organism>
<keyword evidence="1" id="KW-0812">Transmembrane</keyword>
<protein>
    <submittedName>
        <fullName evidence="2 4">Uncharacterized protein</fullName>
    </submittedName>
</protein>
<dbReference type="RefSeq" id="XP_024507469.1">
    <property type="nucleotide sequence ID" value="XM_024654060.1"/>
</dbReference>
<reference evidence="4" key="2">
    <citation type="submission" date="2020-12" db="UniProtKB">
        <authorList>
            <consortium name="WormBaseParasite"/>
        </authorList>
    </citation>
    <scope>IDENTIFICATION</scope>
</reference>
<gene>
    <name evidence="2 4 5" type="ORF">SRAE_2000292700</name>
</gene>
<dbReference type="WBParaSite" id="SRAE_2000292700.1">
    <property type="protein sequence ID" value="SRAE_2000292700.1"/>
    <property type="gene ID" value="WBGene00263146"/>
</dbReference>
<reference evidence="2 3" key="1">
    <citation type="submission" date="2014-09" db="EMBL/GenBank/DDBJ databases">
        <authorList>
            <person name="Martin A.A."/>
        </authorList>
    </citation>
    <scope>NUCLEOTIDE SEQUENCE</scope>
    <source>
        <strain evidence="3">ED321</strain>
        <strain evidence="2">ED321 Heterogonic</strain>
    </source>
</reference>
<keyword evidence="1" id="KW-1133">Transmembrane helix</keyword>
<evidence type="ECO:0000313" key="4">
    <source>
        <dbReference type="WBParaSite" id="SRAE_2000292700.1"/>
    </source>
</evidence>
<dbReference type="CTD" id="36380639"/>
<feature type="transmembrane region" description="Helical" evidence="1">
    <location>
        <begin position="7"/>
        <end position="24"/>
    </location>
</feature>